<accession>A0AA95I3K8</accession>
<organism evidence="2 3">
    <name type="scientific">Paenibacillus woosongensis</name>
    <dbReference type="NCBI Taxonomy" id="307580"/>
    <lineage>
        <taxon>Bacteria</taxon>
        <taxon>Bacillati</taxon>
        <taxon>Bacillota</taxon>
        <taxon>Bacilli</taxon>
        <taxon>Bacillales</taxon>
        <taxon>Paenibacillaceae</taxon>
        <taxon>Paenibacillus</taxon>
    </lineage>
</organism>
<evidence type="ECO:0000313" key="2">
    <source>
        <dbReference type="EMBL" id="WHX47239.1"/>
    </source>
</evidence>
<name>A0AA95I3K8_9BACL</name>
<gene>
    <name evidence="2" type="ORF">QNH46_13780</name>
</gene>
<protein>
    <submittedName>
        <fullName evidence="2">Uncharacterized protein</fullName>
    </submittedName>
</protein>
<dbReference type="KEGG" id="pwn:QNH46_13780"/>
<dbReference type="RefSeq" id="WP_283924831.1">
    <property type="nucleotide sequence ID" value="NZ_CP126084.1"/>
</dbReference>
<reference evidence="2" key="1">
    <citation type="submission" date="2023-05" db="EMBL/GenBank/DDBJ databases">
        <title>Comparative genomics of Bacillaceae isolates and their secondary metabolite potential.</title>
        <authorList>
            <person name="Song L."/>
            <person name="Nielsen L.J."/>
            <person name="Mohite O."/>
            <person name="Xu X."/>
            <person name="Weber T."/>
            <person name="Kovacs A.T."/>
        </authorList>
    </citation>
    <scope>NUCLEOTIDE SEQUENCE</scope>
    <source>
        <strain evidence="2">B2_4</strain>
    </source>
</reference>
<evidence type="ECO:0000256" key="1">
    <source>
        <dbReference type="SAM" id="MobiDB-lite"/>
    </source>
</evidence>
<dbReference type="AlphaFoldDB" id="A0AA95I3K8"/>
<sequence>MNKMIQVHHDHPYTRTDKEKLGRGKRGRAVLFVVLMFALLLANTAIPAGSASAASDLDLAYRWAPVHIQDTDSSDYDADYLTAIDFDGDWDTSNNWENQSVDPGRLKGTAYYSIVETTTHWFILYAFYHPRDWTDFPFFGLDEHENDLEGVLTVVRKDGTEYGRLEAMVTVFHKDFYSFKPSDSTFTNGQETIDGTVRYLSYDGMNHPVTFQEAKGHGIKAWDGTSYANTDVIYYYPSRDVAGVPKGGNDRNVKYKLVDIFAPNGMWDHRFDPKTFSSWGAFNGNNGTGGANAPWAWDDKDDGGQLKGGELATDPAKLISIYFGNLGSFSREYVRNPYIS</sequence>
<dbReference type="Proteomes" id="UP001177943">
    <property type="component" value="Chromosome"/>
</dbReference>
<feature type="compositionally biased region" description="Basic and acidic residues" evidence="1">
    <location>
        <begin position="7"/>
        <end position="21"/>
    </location>
</feature>
<dbReference type="EMBL" id="CP126084">
    <property type="protein sequence ID" value="WHX47239.1"/>
    <property type="molecule type" value="Genomic_DNA"/>
</dbReference>
<feature type="region of interest" description="Disordered" evidence="1">
    <location>
        <begin position="1"/>
        <end position="21"/>
    </location>
</feature>
<proteinExistence type="predicted"/>
<evidence type="ECO:0000313" key="3">
    <source>
        <dbReference type="Proteomes" id="UP001177943"/>
    </source>
</evidence>